<keyword evidence="3" id="KW-1185">Reference proteome</keyword>
<proteinExistence type="predicted"/>
<protein>
    <submittedName>
        <fullName evidence="2">Uncharacterized protein</fullName>
    </submittedName>
</protein>
<dbReference type="Proteomes" id="UP000276133">
    <property type="component" value="Unassembled WGS sequence"/>
</dbReference>
<dbReference type="OrthoDB" id="10179787at2759"/>
<evidence type="ECO:0000313" key="3">
    <source>
        <dbReference type="Proteomes" id="UP000276133"/>
    </source>
</evidence>
<organism evidence="2 3">
    <name type="scientific">Brachionus plicatilis</name>
    <name type="common">Marine rotifer</name>
    <name type="synonym">Brachionus muelleri</name>
    <dbReference type="NCBI Taxonomy" id="10195"/>
    <lineage>
        <taxon>Eukaryota</taxon>
        <taxon>Metazoa</taxon>
        <taxon>Spiralia</taxon>
        <taxon>Gnathifera</taxon>
        <taxon>Rotifera</taxon>
        <taxon>Eurotatoria</taxon>
        <taxon>Monogononta</taxon>
        <taxon>Pseudotrocha</taxon>
        <taxon>Ploima</taxon>
        <taxon>Brachionidae</taxon>
        <taxon>Brachionus</taxon>
    </lineage>
</organism>
<feature type="region of interest" description="Disordered" evidence="1">
    <location>
        <begin position="42"/>
        <end position="70"/>
    </location>
</feature>
<accession>A0A3M7QJH8</accession>
<gene>
    <name evidence="2" type="ORF">BpHYR1_035557</name>
</gene>
<dbReference type="EMBL" id="REGN01005912">
    <property type="protein sequence ID" value="RNA11596.1"/>
    <property type="molecule type" value="Genomic_DNA"/>
</dbReference>
<dbReference type="AlphaFoldDB" id="A0A3M7QJH8"/>
<feature type="non-terminal residue" evidence="2">
    <location>
        <position position="241"/>
    </location>
</feature>
<evidence type="ECO:0000313" key="2">
    <source>
        <dbReference type="EMBL" id="RNA11596.1"/>
    </source>
</evidence>
<comment type="caution">
    <text evidence="2">The sequence shown here is derived from an EMBL/GenBank/DDBJ whole genome shotgun (WGS) entry which is preliminary data.</text>
</comment>
<name>A0A3M7QJH8_BRAPC</name>
<evidence type="ECO:0000256" key="1">
    <source>
        <dbReference type="SAM" id="MobiDB-lite"/>
    </source>
</evidence>
<sequence length="241" mass="27262">MRFVDTRYISTRDTMETTQIIKSLTVNKDELLRTSGVKFTTVSDSSEARDTDSDVDTETDSQIETNGPNSEVENQIEIISENTETLEGTLTEDDVSQDELMTKPYELKSNYNTKIGRALWMVNPDKVKLDARLWLYLVEDEQKNLFQVKLLPKHSCICVEKGNCAHILAVQHLNGIDISNQYKFPNIAKIIKAKNSGSTGRKRKGYHVNSIETNILAGDNVDDNAVAEARCDLRMRSILKQ</sequence>
<reference evidence="2 3" key="1">
    <citation type="journal article" date="2018" name="Sci. Rep.">
        <title>Genomic signatures of local adaptation to the degree of environmental predictability in rotifers.</title>
        <authorList>
            <person name="Franch-Gras L."/>
            <person name="Hahn C."/>
            <person name="Garcia-Roger E.M."/>
            <person name="Carmona M.J."/>
            <person name="Serra M."/>
            <person name="Gomez A."/>
        </authorList>
    </citation>
    <scope>NUCLEOTIDE SEQUENCE [LARGE SCALE GENOMIC DNA]</scope>
    <source>
        <strain evidence="2">HYR1</strain>
    </source>
</reference>